<dbReference type="PANTHER" id="PTHR20859">
    <property type="entry name" value="INTERFERON/INTERLEUKIN RECEPTOR"/>
    <property type="match status" value="1"/>
</dbReference>
<dbReference type="SUPFAM" id="SSF49265">
    <property type="entry name" value="Fibronectin type III"/>
    <property type="match status" value="1"/>
</dbReference>
<evidence type="ECO:0000256" key="2">
    <source>
        <dbReference type="SAM" id="Phobius"/>
    </source>
</evidence>
<dbReference type="PANTHER" id="PTHR20859:SF87">
    <property type="entry name" value="CYTOKINE RECEPTOR FAMILY MEMBER B13-RELATED"/>
    <property type="match status" value="1"/>
</dbReference>
<accession>A0A3B3BY46</accession>
<proteinExistence type="predicted"/>
<keyword evidence="2" id="KW-0812">Transmembrane</keyword>
<keyword evidence="3" id="KW-0732">Signal</keyword>
<evidence type="ECO:0000256" key="1">
    <source>
        <dbReference type="SAM" id="MobiDB-lite"/>
    </source>
</evidence>
<name>A0A3B3BY46_ORYME</name>
<dbReference type="Proteomes" id="UP000261560">
    <property type="component" value="Unplaced"/>
</dbReference>
<dbReference type="GO" id="GO:0004896">
    <property type="term" value="F:cytokine receptor activity"/>
    <property type="evidence" value="ECO:0007669"/>
    <property type="project" value="TreeGrafter"/>
</dbReference>
<dbReference type="Gene3D" id="2.60.40.10">
    <property type="entry name" value="Immunoglobulins"/>
    <property type="match status" value="1"/>
</dbReference>
<feature type="compositionally biased region" description="Basic and acidic residues" evidence="1">
    <location>
        <begin position="357"/>
        <end position="369"/>
    </location>
</feature>
<reference evidence="4" key="1">
    <citation type="submission" date="2025-08" db="UniProtKB">
        <authorList>
            <consortium name="Ensembl"/>
        </authorList>
    </citation>
    <scope>IDENTIFICATION</scope>
</reference>
<feature type="signal peptide" evidence="3">
    <location>
        <begin position="1"/>
        <end position="19"/>
    </location>
</feature>
<evidence type="ECO:0000313" key="5">
    <source>
        <dbReference type="Proteomes" id="UP000261560"/>
    </source>
</evidence>
<reference evidence="4" key="2">
    <citation type="submission" date="2025-09" db="UniProtKB">
        <authorList>
            <consortium name="Ensembl"/>
        </authorList>
    </citation>
    <scope>IDENTIFICATION</scope>
</reference>
<dbReference type="OMA" id="MTPQGHT"/>
<feature type="region of interest" description="Disordered" evidence="1">
    <location>
        <begin position="287"/>
        <end position="377"/>
    </location>
</feature>
<dbReference type="RefSeq" id="XP_024153548.1">
    <property type="nucleotide sequence ID" value="XM_024297780.2"/>
</dbReference>
<dbReference type="GO" id="GO:0005886">
    <property type="term" value="C:plasma membrane"/>
    <property type="evidence" value="ECO:0007669"/>
    <property type="project" value="TreeGrafter"/>
</dbReference>
<feature type="compositionally biased region" description="Polar residues" evidence="1">
    <location>
        <begin position="301"/>
        <end position="322"/>
    </location>
</feature>
<evidence type="ECO:0000313" key="4">
    <source>
        <dbReference type="Ensembl" id="ENSOMEP00000009732.1"/>
    </source>
</evidence>
<dbReference type="PaxDb" id="30732-ENSOMEP00000009732"/>
<keyword evidence="2" id="KW-0472">Membrane</keyword>
<feature type="compositionally biased region" description="Acidic residues" evidence="1">
    <location>
        <begin position="346"/>
        <end position="356"/>
    </location>
</feature>
<dbReference type="InterPro" id="IPR013783">
    <property type="entry name" value="Ig-like_fold"/>
</dbReference>
<dbReference type="STRING" id="30732.ENSOMEP00000009732"/>
<organism evidence="4 5">
    <name type="scientific">Oryzias melastigma</name>
    <name type="common">Marine medaka</name>
    <dbReference type="NCBI Taxonomy" id="30732"/>
    <lineage>
        <taxon>Eukaryota</taxon>
        <taxon>Metazoa</taxon>
        <taxon>Chordata</taxon>
        <taxon>Craniata</taxon>
        <taxon>Vertebrata</taxon>
        <taxon>Euteleostomi</taxon>
        <taxon>Actinopterygii</taxon>
        <taxon>Neopterygii</taxon>
        <taxon>Teleostei</taxon>
        <taxon>Neoteleostei</taxon>
        <taxon>Acanthomorphata</taxon>
        <taxon>Ovalentaria</taxon>
        <taxon>Atherinomorphae</taxon>
        <taxon>Beloniformes</taxon>
        <taxon>Adrianichthyidae</taxon>
        <taxon>Oryziinae</taxon>
        <taxon>Oryzias</taxon>
    </lineage>
</organism>
<dbReference type="Ensembl" id="ENSOMET00000000286.1">
    <property type="protein sequence ID" value="ENSOMEP00000009732.1"/>
    <property type="gene ID" value="ENSOMEG00000010968.1"/>
</dbReference>
<keyword evidence="2" id="KW-1133">Transmembrane helix</keyword>
<dbReference type="GeneTree" id="ENSGT00530000068118"/>
<feature type="chain" id="PRO_5017190421" evidence="3">
    <location>
        <begin position="20"/>
        <end position="377"/>
    </location>
</feature>
<feature type="transmembrane region" description="Helical" evidence="2">
    <location>
        <begin position="235"/>
        <end position="258"/>
    </location>
</feature>
<dbReference type="GeneID" id="112162119"/>
<keyword evidence="5" id="KW-1185">Reference proteome</keyword>
<dbReference type="KEGG" id="oml:112162119"/>
<protein>
    <submittedName>
        <fullName evidence="4">Uncharacterized LOC112162119</fullName>
    </submittedName>
</protein>
<sequence length="377" mass="43498">MPDFCLVVLFFLWTDVALAVVPSPTNVLLHCHNFENKLTWGFAEFPPGLQFKVDISSYLEDNRCLGAQWVEPPKLEVNLSRLPDPEDAYWITVRAVMGQDESAPAPYDGIVFSYNKNTQESQHCSVDLPPLNVTRLSDHQVQIQFQHPWEFYQPKIQSCKKQKRKRQRELPTFKYDVIVQNKTETVYCEESLCEKDVHVDPEQEQCVKIKGEFKNVNVESRGDHCVQPRKEDKPYTYVFIVIAIVTALVAVAILVMLYRKKTQPSTALPHFMKRFILVKPPTMPGVQDPIHPLEVEPSSPTPLISQTDMEDTNTSNYDTRSSPRPVHDEGEAPSLGERPAYMEGRDLEEDEDEEEKEVFRSDYEKRPPQEELMLQTE</sequence>
<dbReference type="OrthoDB" id="8758322at2759"/>
<dbReference type="InterPro" id="IPR050650">
    <property type="entry name" value="Type-II_Cytokine-TF_Rcpt"/>
</dbReference>
<dbReference type="AlphaFoldDB" id="A0A3B3BY46"/>
<evidence type="ECO:0000256" key="3">
    <source>
        <dbReference type="SAM" id="SignalP"/>
    </source>
</evidence>
<dbReference type="InterPro" id="IPR036116">
    <property type="entry name" value="FN3_sf"/>
</dbReference>